<comment type="caution">
    <text evidence="7">The sequence shown here is derived from an EMBL/GenBank/DDBJ whole genome shotgun (WGS) entry which is preliminary data.</text>
</comment>
<keyword evidence="8" id="KW-1185">Reference proteome</keyword>
<evidence type="ECO:0000313" key="8">
    <source>
        <dbReference type="Proteomes" id="UP001500547"/>
    </source>
</evidence>
<protein>
    <submittedName>
        <fullName evidence="7">LysR family transcriptional regulator</fullName>
    </submittedName>
</protein>
<comment type="similarity">
    <text evidence="1">Belongs to the LysR transcriptional regulatory family.</text>
</comment>
<dbReference type="PROSITE" id="PS50931">
    <property type="entry name" value="HTH_LYSR"/>
    <property type="match status" value="1"/>
</dbReference>
<gene>
    <name evidence="7" type="ORF">GCM10025770_20330</name>
</gene>
<dbReference type="SUPFAM" id="SSF46785">
    <property type="entry name" value="Winged helix' DNA-binding domain"/>
    <property type="match status" value="1"/>
</dbReference>
<dbReference type="InterPro" id="IPR036390">
    <property type="entry name" value="WH_DNA-bd_sf"/>
</dbReference>
<proteinExistence type="inferred from homology"/>
<dbReference type="InterPro" id="IPR036388">
    <property type="entry name" value="WH-like_DNA-bd_sf"/>
</dbReference>
<dbReference type="Gene3D" id="3.40.190.290">
    <property type="match status" value="1"/>
</dbReference>
<reference evidence="8" key="1">
    <citation type="journal article" date="2019" name="Int. J. Syst. Evol. Microbiol.">
        <title>The Global Catalogue of Microorganisms (GCM) 10K type strain sequencing project: providing services to taxonomists for standard genome sequencing and annotation.</title>
        <authorList>
            <consortium name="The Broad Institute Genomics Platform"/>
            <consortium name="The Broad Institute Genome Sequencing Center for Infectious Disease"/>
            <person name="Wu L."/>
            <person name="Ma J."/>
        </authorList>
    </citation>
    <scope>NUCLEOTIDE SEQUENCE [LARGE SCALE GENOMIC DNA]</scope>
    <source>
        <strain evidence="8">JCM 18715</strain>
    </source>
</reference>
<evidence type="ECO:0000256" key="5">
    <source>
        <dbReference type="ARBA" id="ARBA00023163"/>
    </source>
</evidence>
<dbReference type="InterPro" id="IPR000847">
    <property type="entry name" value="LysR_HTH_N"/>
</dbReference>
<feature type="domain" description="HTH lysR-type" evidence="6">
    <location>
        <begin position="4"/>
        <end position="61"/>
    </location>
</feature>
<evidence type="ECO:0000313" key="7">
    <source>
        <dbReference type="EMBL" id="GAA5165195.1"/>
    </source>
</evidence>
<evidence type="ECO:0000256" key="2">
    <source>
        <dbReference type="ARBA" id="ARBA00023015"/>
    </source>
</evidence>
<dbReference type="Proteomes" id="UP001500547">
    <property type="component" value="Unassembled WGS sequence"/>
</dbReference>
<keyword evidence="4" id="KW-0010">Activator</keyword>
<keyword evidence="5" id="KW-0804">Transcription</keyword>
<dbReference type="EMBL" id="BAABLD010000008">
    <property type="protein sequence ID" value="GAA5165195.1"/>
    <property type="molecule type" value="Genomic_DNA"/>
</dbReference>
<evidence type="ECO:0000256" key="1">
    <source>
        <dbReference type="ARBA" id="ARBA00009437"/>
    </source>
</evidence>
<dbReference type="PANTHER" id="PTHR30293:SF2">
    <property type="entry name" value="TRANSCRIPTIONAL ACTIVATOR PROTEIN NHAR"/>
    <property type="match status" value="1"/>
</dbReference>
<organism evidence="7 8">
    <name type="scientific">Viridibacterium curvum</name>
    <dbReference type="NCBI Taxonomy" id="1101404"/>
    <lineage>
        <taxon>Bacteria</taxon>
        <taxon>Pseudomonadati</taxon>
        <taxon>Pseudomonadota</taxon>
        <taxon>Betaproteobacteria</taxon>
        <taxon>Rhodocyclales</taxon>
        <taxon>Rhodocyclaceae</taxon>
        <taxon>Viridibacterium</taxon>
    </lineage>
</organism>
<dbReference type="RefSeq" id="WP_345532827.1">
    <property type="nucleotide sequence ID" value="NZ_BAABLD010000008.1"/>
</dbReference>
<sequence length="291" mass="32048">MQSFNYRHLYYFWVAAREGGMARAADRLGVAVQTVSTQIRELEQNLGTALFKPAGRALALTDAGQIAAARADQIFQLGEALPDLLRDAASQPALRLVVGITDELPKLVVHRLMHNVLAEPRLRLLCRQGSIDDLLADLALHRLDLVLTDRAVAPNPNLRIYSHPLGASEIAWYASAAHAAQAQRDFPQSLAKVPVLLPAPQAAVRMPLDLWFEREAVQPRIVGEFADSALLKTFGANGMGVFPAAEIVHDELVARYQVRQIGRCRGVSERFYAITAEKRVAHPLVQKMLVS</sequence>
<dbReference type="Pfam" id="PF00126">
    <property type="entry name" value="HTH_1"/>
    <property type="match status" value="1"/>
</dbReference>
<keyword evidence="3" id="KW-0238">DNA-binding</keyword>
<name>A0ABP9QPL4_9RHOO</name>
<evidence type="ECO:0000256" key="3">
    <source>
        <dbReference type="ARBA" id="ARBA00023125"/>
    </source>
</evidence>
<dbReference type="InterPro" id="IPR005119">
    <property type="entry name" value="LysR_subst-bd"/>
</dbReference>
<accession>A0ABP9QPL4</accession>
<dbReference type="SUPFAM" id="SSF53850">
    <property type="entry name" value="Periplasmic binding protein-like II"/>
    <property type="match status" value="1"/>
</dbReference>
<evidence type="ECO:0000256" key="4">
    <source>
        <dbReference type="ARBA" id="ARBA00023159"/>
    </source>
</evidence>
<dbReference type="Gene3D" id="1.10.10.10">
    <property type="entry name" value="Winged helix-like DNA-binding domain superfamily/Winged helix DNA-binding domain"/>
    <property type="match status" value="1"/>
</dbReference>
<dbReference type="Pfam" id="PF03466">
    <property type="entry name" value="LysR_substrate"/>
    <property type="match status" value="1"/>
</dbReference>
<keyword evidence="2" id="KW-0805">Transcription regulation</keyword>
<evidence type="ECO:0000259" key="6">
    <source>
        <dbReference type="PROSITE" id="PS50931"/>
    </source>
</evidence>
<dbReference type="PANTHER" id="PTHR30293">
    <property type="entry name" value="TRANSCRIPTIONAL REGULATORY PROTEIN NAC-RELATED"/>
    <property type="match status" value="1"/>
</dbReference>